<dbReference type="EC" id="4.2.1.46" evidence="4 7"/>
<proteinExistence type="inferred from homology"/>
<evidence type="ECO:0000256" key="1">
    <source>
        <dbReference type="ARBA" id="ARBA00001539"/>
    </source>
</evidence>
<dbReference type="Pfam" id="PF16363">
    <property type="entry name" value="GDP_Man_Dehyd"/>
    <property type="match status" value="1"/>
</dbReference>
<comment type="cofactor">
    <cofactor evidence="2 7">
        <name>NAD(+)</name>
        <dbReference type="ChEBI" id="CHEBI:57540"/>
    </cofactor>
</comment>
<comment type="catalytic activity">
    <reaction evidence="1 7">
        <text>dTDP-alpha-D-glucose = dTDP-4-dehydro-6-deoxy-alpha-D-glucose + H2O</text>
        <dbReference type="Rhea" id="RHEA:17221"/>
        <dbReference type="ChEBI" id="CHEBI:15377"/>
        <dbReference type="ChEBI" id="CHEBI:57477"/>
        <dbReference type="ChEBI" id="CHEBI:57649"/>
        <dbReference type="EC" id="4.2.1.46"/>
    </reaction>
</comment>
<dbReference type="Proteomes" id="UP000198755">
    <property type="component" value="Unassembled WGS sequence"/>
</dbReference>
<protein>
    <recommendedName>
        <fullName evidence="4 7">dTDP-glucose 4,6-dehydratase</fullName>
        <ecNumber evidence="4 7">4.2.1.46</ecNumber>
    </recommendedName>
</protein>
<dbReference type="Gene3D" id="3.90.25.10">
    <property type="entry name" value="UDP-galactose 4-epimerase, domain 1"/>
    <property type="match status" value="1"/>
</dbReference>
<dbReference type="PANTHER" id="PTHR43000">
    <property type="entry name" value="DTDP-D-GLUCOSE 4,6-DEHYDRATASE-RELATED"/>
    <property type="match status" value="1"/>
</dbReference>
<dbReference type="NCBIfam" id="TIGR01181">
    <property type="entry name" value="dTDP_gluc_dehyt"/>
    <property type="match status" value="1"/>
</dbReference>
<dbReference type="EMBL" id="FOSN01000012">
    <property type="protein sequence ID" value="SFK62167.1"/>
    <property type="molecule type" value="Genomic_DNA"/>
</dbReference>
<sequence length="355" mass="39354">MTSARRILVTGGAGFIGSAVARQIINHTPHSILVVDKLTYAGNLDSLAPVADDRRFSFVRADIADAAKMCDVFESFQPEIVMHLAAESHVDRSIDGPGEFVRTNVVGTFTLLQAALGFWRTRTPAQKNAFRFHHISTDEVFGSLGEEGIFSETTAYNPNSPYSATKAASDHLVNAWRHTYDLPTLISNCSNNYGPYHFPEKLIPLTIINALEGRELPVYGTGSNVRDWLYVEDHARALLTVATQGEVGQSYCIGGLCEKTNLEVVQEICALVDELAPSGVIGPREGLLRFVADRPGHDLRYAIDPEKIMRELAWAPTETFATGLRRTVEWYISNRGWWERIRSGVYRGERLGVNA</sequence>
<dbReference type="Gene3D" id="3.40.50.720">
    <property type="entry name" value="NAD(P)-binding Rossmann-like Domain"/>
    <property type="match status" value="1"/>
</dbReference>
<evidence type="ECO:0000256" key="4">
    <source>
        <dbReference type="ARBA" id="ARBA00011990"/>
    </source>
</evidence>
<comment type="similarity">
    <text evidence="3 7">Belongs to the NAD(P)-dependent epimerase/dehydratase family. dTDP-glucose dehydratase subfamily.</text>
</comment>
<evidence type="ECO:0000313" key="10">
    <source>
        <dbReference type="Proteomes" id="UP000198755"/>
    </source>
</evidence>
<dbReference type="GO" id="GO:0008460">
    <property type="term" value="F:dTDP-glucose 4,6-dehydratase activity"/>
    <property type="evidence" value="ECO:0007669"/>
    <property type="project" value="UniProtKB-EC"/>
</dbReference>
<evidence type="ECO:0000256" key="5">
    <source>
        <dbReference type="ARBA" id="ARBA00023027"/>
    </source>
</evidence>
<accession>A0A1I4B1Y6</accession>
<evidence type="ECO:0000256" key="6">
    <source>
        <dbReference type="ARBA" id="ARBA00023239"/>
    </source>
</evidence>
<evidence type="ECO:0000259" key="8">
    <source>
        <dbReference type="Pfam" id="PF16363"/>
    </source>
</evidence>
<dbReference type="AlphaFoldDB" id="A0A1I4B1Y6"/>
<keyword evidence="6 7" id="KW-0456">Lyase</keyword>
<gene>
    <name evidence="9" type="ORF">SAMN05444581_11267</name>
</gene>
<dbReference type="STRING" id="1612308.SAMN05444581_11267"/>
<evidence type="ECO:0000256" key="7">
    <source>
        <dbReference type="RuleBase" id="RU004473"/>
    </source>
</evidence>
<dbReference type="OrthoDB" id="9801785at2"/>
<evidence type="ECO:0000256" key="3">
    <source>
        <dbReference type="ARBA" id="ARBA00008178"/>
    </source>
</evidence>
<dbReference type="InterPro" id="IPR036291">
    <property type="entry name" value="NAD(P)-bd_dom_sf"/>
</dbReference>
<evidence type="ECO:0000256" key="2">
    <source>
        <dbReference type="ARBA" id="ARBA00001911"/>
    </source>
</evidence>
<organism evidence="9 10">
    <name type="scientific">Methylocapsa palsarum</name>
    <dbReference type="NCBI Taxonomy" id="1612308"/>
    <lineage>
        <taxon>Bacteria</taxon>
        <taxon>Pseudomonadati</taxon>
        <taxon>Pseudomonadota</taxon>
        <taxon>Alphaproteobacteria</taxon>
        <taxon>Hyphomicrobiales</taxon>
        <taxon>Beijerinckiaceae</taxon>
        <taxon>Methylocapsa</taxon>
    </lineage>
</organism>
<keyword evidence="5" id="KW-0520">NAD</keyword>
<dbReference type="SUPFAM" id="SSF51735">
    <property type="entry name" value="NAD(P)-binding Rossmann-fold domains"/>
    <property type="match status" value="1"/>
</dbReference>
<dbReference type="RefSeq" id="WP_091684487.1">
    <property type="nucleotide sequence ID" value="NZ_FOSN01000012.1"/>
</dbReference>
<evidence type="ECO:0000313" key="9">
    <source>
        <dbReference type="EMBL" id="SFK62167.1"/>
    </source>
</evidence>
<dbReference type="GO" id="GO:0009225">
    <property type="term" value="P:nucleotide-sugar metabolic process"/>
    <property type="evidence" value="ECO:0007669"/>
    <property type="project" value="InterPro"/>
</dbReference>
<reference evidence="9 10" key="1">
    <citation type="submission" date="2016-10" db="EMBL/GenBank/DDBJ databases">
        <authorList>
            <person name="de Groot N.N."/>
        </authorList>
    </citation>
    <scope>NUCLEOTIDE SEQUENCE [LARGE SCALE GENOMIC DNA]</scope>
    <source>
        <strain evidence="9 10">NE2</strain>
    </source>
</reference>
<name>A0A1I4B1Y6_9HYPH</name>
<keyword evidence="10" id="KW-1185">Reference proteome</keyword>
<dbReference type="InterPro" id="IPR016040">
    <property type="entry name" value="NAD(P)-bd_dom"/>
</dbReference>
<feature type="domain" description="NAD(P)-binding" evidence="8">
    <location>
        <begin position="8"/>
        <end position="327"/>
    </location>
</feature>
<dbReference type="CDD" id="cd05246">
    <property type="entry name" value="dTDP_GD_SDR_e"/>
    <property type="match status" value="1"/>
</dbReference>
<dbReference type="InterPro" id="IPR005888">
    <property type="entry name" value="dTDP_Gluc_deHydtase"/>
</dbReference>